<feature type="region of interest" description="Disordered" evidence="1">
    <location>
        <begin position="95"/>
        <end position="199"/>
    </location>
</feature>
<name>Q5JN11_ORYSJ</name>
<dbReference type="Pfam" id="PF04569">
    <property type="entry name" value="DUF591"/>
    <property type="match status" value="1"/>
</dbReference>
<proteinExistence type="predicted"/>
<feature type="domain" description="DUF591" evidence="2">
    <location>
        <begin position="47"/>
        <end position="94"/>
    </location>
</feature>
<feature type="compositionally biased region" description="Basic residues" evidence="1">
    <location>
        <begin position="170"/>
        <end position="184"/>
    </location>
</feature>
<feature type="compositionally biased region" description="Gly residues" evidence="1">
    <location>
        <begin position="122"/>
        <end position="136"/>
    </location>
</feature>
<feature type="region of interest" description="Disordered" evidence="1">
    <location>
        <begin position="54"/>
        <end position="80"/>
    </location>
</feature>
<feature type="region of interest" description="Disordered" evidence="1">
    <location>
        <begin position="218"/>
        <end position="239"/>
    </location>
</feature>
<dbReference type="InterPro" id="IPR007649">
    <property type="entry name" value="DUF591"/>
</dbReference>
<feature type="compositionally biased region" description="Basic residues" evidence="1">
    <location>
        <begin position="143"/>
        <end position="153"/>
    </location>
</feature>
<sequence>MVIDVVELGSPSSTVWSWVADGSPRSATLVATALEVGSSLRSAELAPTWRLRSGHVGRETGDDELRRRSPAARKGANGGGATRIQFEAVEASPGFKESVSGVGWGGRAPRRAGDEQRPPRAGGNGGEAIPGGGGSRGDAEKRRFGRGNRHRAVKAATGSGARARLVATGGRRRQRQRPGKGKKGRGLEQRTGGDAGGDHGGLCLPVLDASGVQRQSGSVRCSWSQGSRPPRRSARAERGRGFKLRQREFWRRGLASSMGQWVIYGDGNGGCESSEGGSDNNDGLARSGRLVVSSADSMGKKRGGCGIESEEMMGGST</sequence>
<feature type="region of interest" description="Disordered" evidence="1">
    <location>
        <begin position="295"/>
        <end position="317"/>
    </location>
</feature>
<protein>
    <submittedName>
        <fullName evidence="3">Epstein-Barr virus EBNA-1-like protein</fullName>
    </submittedName>
</protein>
<dbReference type="AlphaFoldDB" id="Q5JN11"/>
<evidence type="ECO:0000259" key="2">
    <source>
        <dbReference type="Pfam" id="PF04569"/>
    </source>
</evidence>
<evidence type="ECO:0000256" key="1">
    <source>
        <dbReference type="SAM" id="MobiDB-lite"/>
    </source>
</evidence>
<dbReference type="Proteomes" id="UP000817658">
    <property type="component" value="Chromosome 1"/>
</dbReference>
<accession>Q5JN11</accession>
<dbReference type="EMBL" id="AP003239">
    <property type="protein sequence ID" value="BAD87140.1"/>
    <property type="molecule type" value="Genomic_DNA"/>
</dbReference>
<organism evidence="3">
    <name type="scientific">Oryza sativa subsp. japonica</name>
    <name type="common">Rice</name>
    <dbReference type="NCBI Taxonomy" id="39947"/>
    <lineage>
        <taxon>Eukaryota</taxon>
        <taxon>Viridiplantae</taxon>
        <taxon>Streptophyta</taxon>
        <taxon>Embryophyta</taxon>
        <taxon>Tracheophyta</taxon>
        <taxon>Spermatophyta</taxon>
        <taxon>Magnoliopsida</taxon>
        <taxon>Liliopsida</taxon>
        <taxon>Poales</taxon>
        <taxon>Poaceae</taxon>
        <taxon>BOP clade</taxon>
        <taxon>Oryzoideae</taxon>
        <taxon>Oryzeae</taxon>
        <taxon>Oryzinae</taxon>
        <taxon>Oryza</taxon>
        <taxon>Oryza sativa</taxon>
    </lineage>
</organism>
<gene>
    <name evidence="3" type="primary">P0403C05.5</name>
</gene>
<feature type="compositionally biased region" description="Basic and acidic residues" evidence="1">
    <location>
        <begin position="56"/>
        <end position="67"/>
    </location>
</feature>
<evidence type="ECO:0000313" key="3">
    <source>
        <dbReference type="EMBL" id="BAD87140.1"/>
    </source>
</evidence>
<reference evidence="3" key="1">
    <citation type="journal article" date="2002" name="Nature">
        <title>The genome sequence and structure of rice chromosome 1.</title>
        <authorList>
            <person name="Sasaki T."/>
            <person name="Matsumoto T."/>
            <person name="Yamamoto K."/>
            <person name="Sakata K."/>
            <person name="Baba T."/>
            <person name="Katayose Y."/>
            <person name="Wu J."/>
            <person name="Niimura Y."/>
            <person name="Cheng Z."/>
            <person name="Nagamura Y."/>
            <person name="Antonio B.A."/>
            <person name="Kanamori H."/>
            <person name="Hosokawa S."/>
            <person name="Masukawa M."/>
            <person name="Arikawa K."/>
            <person name="Chiden Y."/>
            <person name="Hayashi M."/>
            <person name="Okamoto M."/>
            <person name="Ando T."/>
            <person name="Aoki H."/>
            <person name="Arita K."/>
            <person name="Hamada M."/>
            <person name="Harada C."/>
            <person name="Hijishita S."/>
            <person name="Honda M."/>
            <person name="Ichikawa Y."/>
            <person name="Idonuma A."/>
            <person name="Iijima M."/>
            <person name="Ikeda M."/>
            <person name="Ikeno M."/>
            <person name="Itoh S."/>
            <person name="Itoh T."/>
            <person name="Itoh Y."/>
            <person name="Itoh Y."/>
            <person name="Iwabuchi A."/>
            <person name="Kamiya K."/>
            <person name="Karasawa W."/>
            <person name="Katagiri S."/>
            <person name="Kikuta A."/>
            <person name="Kobayashi N."/>
            <person name="Kono I."/>
            <person name="Machita K."/>
            <person name="Maehara T."/>
            <person name="Mizuno H."/>
            <person name="Mizubayashi T."/>
            <person name="Mukai Y."/>
            <person name="Nagasaki H."/>
            <person name="Nakashima M."/>
            <person name="Nakama Y."/>
            <person name="Nakamichi Y."/>
            <person name="Nakamura M."/>
            <person name="Namiki N."/>
            <person name="Negishi M."/>
            <person name="Ohta I."/>
            <person name="Ono N."/>
            <person name="Saji S."/>
            <person name="Sakai K."/>
            <person name="Shibata M."/>
            <person name="Shimokawa T."/>
            <person name="Shomura A."/>
            <person name="Song J."/>
            <person name="Takazaki Y."/>
            <person name="Terasawa K."/>
            <person name="Tsuji K."/>
            <person name="Waki K."/>
            <person name="Yamagata H."/>
            <person name="Yamane H."/>
            <person name="Yoshiki S."/>
            <person name="Yoshihara R."/>
            <person name="Yukawa K."/>
            <person name="Zhong H."/>
            <person name="Iwama H."/>
            <person name="Endo T."/>
            <person name="Ito H."/>
            <person name="Hahn J.H."/>
            <person name="Kim H.I."/>
            <person name="Eun M.Y."/>
            <person name="Yano M."/>
            <person name="Jiang J."/>
            <person name="Gojobori T."/>
        </authorList>
    </citation>
    <scope>NUCLEOTIDE SEQUENCE [LARGE SCALE GENOMIC DNA]</scope>
</reference>